<gene>
    <name evidence="1" type="ORF">NVV43_30795</name>
</gene>
<reference evidence="1" key="1">
    <citation type="submission" date="2022-07" db="EMBL/GenBank/DDBJ databases">
        <title>Diversity of ethanolamine utilization by human commensal Escherichia coli.</title>
        <authorList>
            <person name="Jubelin G."/>
        </authorList>
    </citation>
    <scope>NUCLEOTIDE SEQUENCE</scope>
    <source>
        <strain evidence="1">S1</strain>
    </source>
</reference>
<organism evidence="1 2">
    <name type="scientific">Escherichia marmotae</name>
    <dbReference type="NCBI Taxonomy" id="1499973"/>
    <lineage>
        <taxon>Bacteria</taxon>
        <taxon>Pseudomonadati</taxon>
        <taxon>Pseudomonadota</taxon>
        <taxon>Gammaproteobacteria</taxon>
        <taxon>Enterobacterales</taxon>
        <taxon>Enterobacteriaceae</taxon>
        <taxon>Escherichia</taxon>
    </lineage>
</organism>
<dbReference type="EMBL" id="JANPXH010001765">
    <property type="protein sequence ID" value="MCR6679781.1"/>
    <property type="molecule type" value="Genomic_DNA"/>
</dbReference>
<dbReference type="Gene3D" id="2.160.20.20">
    <property type="match status" value="1"/>
</dbReference>
<accession>A0AAW5MV19</accession>
<dbReference type="InterPro" id="IPR012332">
    <property type="entry name" value="Autotransporter_pectin_lyase_C"/>
</dbReference>
<sequence>EGAVRITDSATLTLGNGVDTTLADLTAASRGSVWLNSNNSCAGTSNCEYRVNSLLLNDGDVYLSAQTAAPATTNGIYNT</sequence>
<comment type="caution">
    <text evidence="1">The sequence shown here is derived from an EMBL/GenBank/DDBJ whole genome shotgun (WGS) entry which is preliminary data.</text>
</comment>
<evidence type="ECO:0008006" key="3">
    <source>
        <dbReference type="Google" id="ProtNLM"/>
    </source>
</evidence>
<dbReference type="AlphaFoldDB" id="A0AAW5MV19"/>
<feature type="non-terminal residue" evidence="1">
    <location>
        <position position="79"/>
    </location>
</feature>
<evidence type="ECO:0000313" key="1">
    <source>
        <dbReference type="EMBL" id="MCR6679781.1"/>
    </source>
</evidence>
<protein>
    <recommendedName>
        <fullName evidence="3">Autotransporter outer membrane beta-barrel domain-containing protein</fullName>
    </recommendedName>
</protein>
<evidence type="ECO:0000313" key="2">
    <source>
        <dbReference type="Proteomes" id="UP001206878"/>
    </source>
</evidence>
<feature type="non-terminal residue" evidence="1">
    <location>
        <position position="1"/>
    </location>
</feature>
<proteinExistence type="predicted"/>
<name>A0AAW5MV19_9ESCH</name>
<dbReference type="Proteomes" id="UP001206878">
    <property type="component" value="Unassembled WGS sequence"/>
</dbReference>